<feature type="region of interest" description="Disordered" evidence="1">
    <location>
        <begin position="1"/>
        <end position="27"/>
    </location>
</feature>
<protein>
    <submittedName>
        <fullName evidence="2">Uncharacterized protein</fullName>
    </submittedName>
</protein>
<accession>A0ABY3TXH3</accession>
<evidence type="ECO:0000256" key="1">
    <source>
        <dbReference type="SAM" id="MobiDB-lite"/>
    </source>
</evidence>
<sequence length="57" mass="6103">MITRRTLLSAGTVDQKAGAAAAGRSQHQGHSAVLAAAWIETLNNRAERNAERHLRPA</sequence>
<keyword evidence="3" id="KW-1185">Reference proteome</keyword>
<dbReference type="Proteomes" id="UP001055337">
    <property type="component" value="Plasmid unnamed"/>
</dbReference>
<reference evidence="2" key="1">
    <citation type="submission" date="2022-08" db="EMBL/GenBank/DDBJ databases">
        <title>Whole genome sequencing of non-tuberculosis mycobacteria type-strains.</title>
        <authorList>
            <person name="Igarashi Y."/>
            <person name="Osugi A."/>
            <person name="Mitarai S."/>
        </authorList>
    </citation>
    <scope>NUCLEOTIDE SEQUENCE</scope>
    <source>
        <strain evidence="2">JCM 16369</strain>
    </source>
</reference>
<gene>
    <name evidence="2" type="ORF">MI149_30160</name>
</gene>
<geneLocation type="plasmid" evidence="2 3">
    <name>unnamed</name>
</geneLocation>
<dbReference type="RefSeq" id="WP_240180764.1">
    <property type="nucleotide sequence ID" value="NZ_CP092363.2"/>
</dbReference>
<organism evidence="2 3">
    <name type="scientific">Mycolicibacterium crocinum</name>
    <dbReference type="NCBI Taxonomy" id="388459"/>
    <lineage>
        <taxon>Bacteria</taxon>
        <taxon>Bacillati</taxon>
        <taxon>Actinomycetota</taxon>
        <taxon>Actinomycetes</taxon>
        <taxon>Mycobacteriales</taxon>
        <taxon>Mycobacteriaceae</taxon>
        <taxon>Mycolicibacterium</taxon>
    </lineage>
</organism>
<keyword evidence="2" id="KW-0614">Plasmid</keyword>
<evidence type="ECO:0000313" key="3">
    <source>
        <dbReference type="Proteomes" id="UP001055337"/>
    </source>
</evidence>
<name>A0ABY3TXH3_9MYCO</name>
<evidence type="ECO:0000313" key="2">
    <source>
        <dbReference type="EMBL" id="ULN44760.1"/>
    </source>
</evidence>
<proteinExistence type="predicted"/>
<dbReference type="EMBL" id="CP092363">
    <property type="protein sequence ID" value="ULN44760.1"/>
    <property type="molecule type" value="Genomic_DNA"/>
</dbReference>